<dbReference type="GO" id="GO:0000902">
    <property type="term" value="P:cell morphogenesis"/>
    <property type="evidence" value="ECO:0007669"/>
    <property type="project" value="InterPro"/>
</dbReference>
<sequence>DAKTVLAQLFWIGTCLLESDYEYEFTLSVQLLTTIINKIQLNTYDYVDRIMNILKTIKWQQFPGLQSLALKGCTSTVTYES</sequence>
<dbReference type="AlphaFoldDB" id="A0A8S2X5Y7"/>
<dbReference type="InterPro" id="IPR025481">
    <property type="entry name" value="Cell_Morphogen_C"/>
</dbReference>
<evidence type="ECO:0000313" key="3">
    <source>
        <dbReference type="EMBL" id="CAF4614654.1"/>
    </source>
</evidence>
<gene>
    <name evidence="2" type="ORF">BYL167_LOCUS35096</name>
    <name evidence="3" type="ORF">BYL167_LOCUS40696</name>
    <name evidence="4" type="ORF">GIL414_LOCUS43745</name>
    <name evidence="5" type="ORF">SMN809_LOCUS54182</name>
</gene>
<proteinExistence type="predicted"/>
<dbReference type="Pfam" id="PF14225">
    <property type="entry name" value="MOR2-PAG1_C"/>
    <property type="match status" value="1"/>
</dbReference>
<dbReference type="GO" id="GO:0005938">
    <property type="term" value="C:cell cortex"/>
    <property type="evidence" value="ECO:0007669"/>
    <property type="project" value="TreeGrafter"/>
</dbReference>
<dbReference type="PANTHER" id="PTHR12295">
    <property type="entry name" value="FURRY-RELATED"/>
    <property type="match status" value="1"/>
</dbReference>
<feature type="domain" description="Cell morphogenesis protein C-terminal" evidence="1">
    <location>
        <begin position="7"/>
        <end position="80"/>
    </location>
</feature>
<dbReference type="Proteomes" id="UP000681967">
    <property type="component" value="Unassembled WGS sequence"/>
</dbReference>
<feature type="non-terminal residue" evidence="2">
    <location>
        <position position="1"/>
    </location>
</feature>
<protein>
    <recommendedName>
        <fullName evidence="1">Cell morphogenesis protein C-terminal domain-containing protein</fullName>
    </recommendedName>
</protein>
<dbReference type="EMBL" id="CAJOBJ010130337">
    <property type="protein sequence ID" value="CAF4718333.1"/>
    <property type="molecule type" value="Genomic_DNA"/>
</dbReference>
<comment type="caution">
    <text evidence="2">The sequence shown here is derived from an EMBL/GenBank/DDBJ whole genome shotgun (WGS) entry which is preliminary data.</text>
</comment>
<accession>A0A8S2X5Y7</accession>
<dbReference type="EMBL" id="CAJOBH010101363">
    <property type="protein sequence ID" value="CAF4614654.1"/>
    <property type="molecule type" value="Genomic_DNA"/>
</dbReference>
<name>A0A8S2X5Y7_9BILA</name>
<evidence type="ECO:0000313" key="5">
    <source>
        <dbReference type="EMBL" id="CAF4952313.1"/>
    </source>
</evidence>
<dbReference type="PANTHER" id="PTHR12295:SF30">
    <property type="entry name" value="PROTEIN FURRY"/>
    <property type="match status" value="1"/>
</dbReference>
<evidence type="ECO:0000259" key="1">
    <source>
        <dbReference type="Pfam" id="PF14225"/>
    </source>
</evidence>
<feature type="non-terminal residue" evidence="2">
    <location>
        <position position="81"/>
    </location>
</feature>
<reference evidence="2" key="1">
    <citation type="submission" date="2021-02" db="EMBL/GenBank/DDBJ databases">
        <authorList>
            <person name="Nowell W R."/>
        </authorList>
    </citation>
    <scope>NUCLEOTIDE SEQUENCE</scope>
</reference>
<dbReference type="GO" id="GO:0030427">
    <property type="term" value="C:site of polarized growth"/>
    <property type="evidence" value="ECO:0007669"/>
    <property type="project" value="TreeGrafter"/>
</dbReference>
<dbReference type="EMBL" id="CAJOBI010188241">
    <property type="protein sequence ID" value="CAF4952313.1"/>
    <property type="molecule type" value="Genomic_DNA"/>
</dbReference>
<evidence type="ECO:0000313" key="4">
    <source>
        <dbReference type="EMBL" id="CAF4718333.1"/>
    </source>
</evidence>
<organism evidence="2 6">
    <name type="scientific">Rotaria magnacalcarata</name>
    <dbReference type="NCBI Taxonomy" id="392030"/>
    <lineage>
        <taxon>Eukaryota</taxon>
        <taxon>Metazoa</taxon>
        <taxon>Spiralia</taxon>
        <taxon>Gnathifera</taxon>
        <taxon>Rotifera</taxon>
        <taxon>Eurotatoria</taxon>
        <taxon>Bdelloidea</taxon>
        <taxon>Philodinida</taxon>
        <taxon>Philodinidae</taxon>
        <taxon>Rotaria</taxon>
    </lineage>
</organism>
<dbReference type="Proteomes" id="UP000681720">
    <property type="component" value="Unassembled WGS sequence"/>
</dbReference>
<evidence type="ECO:0000313" key="6">
    <source>
        <dbReference type="Proteomes" id="UP000681967"/>
    </source>
</evidence>
<dbReference type="EMBL" id="CAJOBH010072902">
    <property type="protein sequence ID" value="CAF4480349.1"/>
    <property type="molecule type" value="Genomic_DNA"/>
</dbReference>
<dbReference type="InterPro" id="IPR039867">
    <property type="entry name" value="Furry/Tao3/Mor2"/>
</dbReference>
<dbReference type="GO" id="GO:0031175">
    <property type="term" value="P:neuron projection development"/>
    <property type="evidence" value="ECO:0007669"/>
    <property type="project" value="TreeGrafter"/>
</dbReference>
<evidence type="ECO:0000313" key="2">
    <source>
        <dbReference type="EMBL" id="CAF4480349.1"/>
    </source>
</evidence>
<dbReference type="Proteomes" id="UP000676336">
    <property type="component" value="Unassembled WGS sequence"/>
</dbReference>